<protein>
    <submittedName>
        <fullName evidence="2">Uncharacterized protein</fullName>
    </submittedName>
</protein>
<evidence type="ECO:0000256" key="1">
    <source>
        <dbReference type="SAM" id="Coils"/>
    </source>
</evidence>
<proteinExistence type="predicted"/>
<name>A0ABN9XHZ1_9DINO</name>
<feature type="coiled-coil region" evidence="1">
    <location>
        <begin position="15"/>
        <end position="74"/>
    </location>
</feature>
<sequence>QAGLGAARRLLRDALEAAEDALGSAGEKVRHMRRQLDEEWSSLEAGREELAAARARVREQLGEAGRTLADLEDRERERIPISLHFPPHEKSIRLAEKVKTSMTLNSRGSLWHAVRTHEGFSASLSDVYD</sequence>
<feature type="non-terminal residue" evidence="2">
    <location>
        <position position="1"/>
    </location>
</feature>
<keyword evidence="3" id="KW-1185">Reference proteome</keyword>
<comment type="caution">
    <text evidence="2">The sequence shown here is derived from an EMBL/GenBank/DDBJ whole genome shotgun (WGS) entry which is preliminary data.</text>
</comment>
<organism evidence="2 3">
    <name type="scientific">Prorocentrum cordatum</name>
    <dbReference type="NCBI Taxonomy" id="2364126"/>
    <lineage>
        <taxon>Eukaryota</taxon>
        <taxon>Sar</taxon>
        <taxon>Alveolata</taxon>
        <taxon>Dinophyceae</taxon>
        <taxon>Prorocentrales</taxon>
        <taxon>Prorocentraceae</taxon>
        <taxon>Prorocentrum</taxon>
    </lineage>
</organism>
<reference evidence="2" key="1">
    <citation type="submission" date="2023-10" db="EMBL/GenBank/DDBJ databases">
        <authorList>
            <person name="Chen Y."/>
            <person name="Shah S."/>
            <person name="Dougan E. K."/>
            <person name="Thang M."/>
            <person name="Chan C."/>
        </authorList>
    </citation>
    <scope>NUCLEOTIDE SEQUENCE [LARGE SCALE GENOMIC DNA]</scope>
</reference>
<dbReference type="EMBL" id="CAUYUJ010020595">
    <property type="protein sequence ID" value="CAK0899385.1"/>
    <property type="molecule type" value="Genomic_DNA"/>
</dbReference>
<keyword evidence="1" id="KW-0175">Coiled coil</keyword>
<gene>
    <name evidence="2" type="ORF">PCOR1329_LOCUS76903</name>
</gene>
<accession>A0ABN9XHZ1</accession>
<dbReference type="Proteomes" id="UP001189429">
    <property type="component" value="Unassembled WGS sequence"/>
</dbReference>
<evidence type="ECO:0000313" key="3">
    <source>
        <dbReference type="Proteomes" id="UP001189429"/>
    </source>
</evidence>
<evidence type="ECO:0000313" key="2">
    <source>
        <dbReference type="EMBL" id="CAK0899385.1"/>
    </source>
</evidence>